<feature type="domain" description="J" evidence="8">
    <location>
        <begin position="58"/>
        <end position="123"/>
    </location>
</feature>
<evidence type="ECO:0000256" key="6">
    <source>
        <dbReference type="SAM" id="Phobius"/>
    </source>
</evidence>
<accession>A0A8H7PP02</accession>
<evidence type="ECO:0000256" key="3">
    <source>
        <dbReference type="ARBA" id="ARBA00022989"/>
    </source>
</evidence>
<proteinExistence type="predicted"/>
<dbReference type="Gene3D" id="1.10.287.110">
    <property type="entry name" value="DnaJ domain"/>
    <property type="match status" value="1"/>
</dbReference>
<evidence type="ECO:0000256" key="1">
    <source>
        <dbReference type="ARBA" id="ARBA00022692"/>
    </source>
</evidence>
<evidence type="ECO:0000256" key="4">
    <source>
        <dbReference type="ARBA" id="ARBA00023136"/>
    </source>
</evidence>
<reference evidence="9" key="1">
    <citation type="submission" date="2020-12" db="EMBL/GenBank/DDBJ databases">
        <title>Metabolic potential, ecology and presence of endohyphal bacteria is reflected in genomic diversity of Mucoromycotina.</title>
        <authorList>
            <person name="Muszewska A."/>
            <person name="Okrasinska A."/>
            <person name="Steczkiewicz K."/>
            <person name="Drgas O."/>
            <person name="Orlowska M."/>
            <person name="Perlinska-Lenart U."/>
            <person name="Aleksandrzak-Piekarczyk T."/>
            <person name="Szatraj K."/>
            <person name="Zielenkiewicz U."/>
            <person name="Pilsyk S."/>
            <person name="Malc E."/>
            <person name="Mieczkowski P."/>
            <person name="Kruszewska J.S."/>
            <person name="Biernat P."/>
            <person name="Pawlowska J."/>
        </authorList>
    </citation>
    <scope>NUCLEOTIDE SEQUENCE</scope>
    <source>
        <strain evidence="9">WA0000051536</strain>
    </source>
</reference>
<dbReference type="InterPro" id="IPR001623">
    <property type="entry name" value="DnaJ_domain"/>
</dbReference>
<dbReference type="SUPFAM" id="SSF46565">
    <property type="entry name" value="Chaperone J-domain"/>
    <property type="match status" value="1"/>
</dbReference>
<dbReference type="Pfam" id="PF00226">
    <property type="entry name" value="DnaJ"/>
    <property type="match status" value="1"/>
</dbReference>
<dbReference type="EMBL" id="JAEPRA010000013">
    <property type="protein sequence ID" value="KAG2176641.1"/>
    <property type="molecule type" value="Genomic_DNA"/>
</dbReference>
<dbReference type="GO" id="GO:0012505">
    <property type="term" value="C:endomembrane system"/>
    <property type="evidence" value="ECO:0007669"/>
    <property type="project" value="UniProtKB-SubCell"/>
</dbReference>
<gene>
    <name evidence="9" type="ORF">INT44_007305</name>
</gene>
<feature type="chain" id="PRO_5034966833" description="J domain-containing protein" evidence="7">
    <location>
        <begin position="35"/>
        <end position="324"/>
    </location>
</feature>
<keyword evidence="1 6" id="KW-0812">Transmembrane</keyword>
<feature type="transmembrane region" description="Helical" evidence="6">
    <location>
        <begin position="144"/>
        <end position="167"/>
    </location>
</feature>
<organism evidence="9 10">
    <name type="scientific">Umbelopsis vinacea</name>
    <dbReference type="NCBI Taxonomy" id="44442"/>
    <lineage>
        <taxon>Eukaryota</taxon>
        <taxon>Fungi</taxon>
        <taxon>Fungi incertae sedis</taxon>
        <taxon>Mucoromycota</taxon>
        <taxon>Mucoromycotina</taxon>
        <taxon>Umbelopsidomycetes</taxon>
        <taxon>Umbelopsidales</taxon>
        <taxon>Umbelopsidaceae</taxon>
        <taxon>Umbelopsis</taxon>
    </lineage>
</organism>
<dbReference type="SMART" id="SM00271">
    <property type="entry name" value="DnaJ"/>
    <property type="match status" value="1"/>
</dbReference>
<evidence type="ECO:0000256" key="5">
    <source>
        <dbReference type="ARBA" id="ARBA00037847"/>
    </source>
</evidence>
<dbReference type="InterPro" id="IPR036869">
    <property type="entry name" value="J_dom_sf"/>
</dbReference>
<dbReference type="CDD" id="cd06257">
    <property type="entry name" value="DnaJ"/>
    <property type="match status" value="1"/>
</dbReference>
<evidence type="ECO:0000313" key="10">
    <source>
        <dbReference type="Proteomes" id="UP000612746"/>
    </source>
</evidence>
<keyword evidence="4 6" id="KW-0472">Membrane</keyword>
<dbReference type="OrthoDB" id="413400at2759"/>
<feature type="signal peptide" evidence="7">
    <location>
        <begin position="1"/>
        <end position="34"/>
    </location>
</feature>
<dbReference type="InterPro" id="IPR052606">
    <property type="entry name" value="DnaJ_domain_protein"/>
</dbReference>
<keyword evidence="3 6" id="KW-1133">Transmembrane helix</keyword>
<dbReference type="AlphaFoldDB" id="A0A8H7PP02"/>
<dbReference type="PANTHER" id="PTHR44653">
    <property type="entry name" value="DNAJ HOMOLOG SUBFAMILY C MEMBER 1"/>
    <property type="match status" value="1"/>
</dbReference>
<evidence type="ECO:0000256" key="2">
    <source>
        <dbReference type="ARBA" id="ARBA00022729"/>
    </source>
</evidence>
<keyword evidence="2 7" id="KW-0732">Signal</keyword>
<evidence type="ECO:0000259" key="8">
    <source>
        <dbReference type="PROSITE" id="PS50076"/>
    </source>
</evidence>
<dbReference type="PANTHER" id="PTHR44653:SF2">
    <property type="entry name" value="DNAJ HOMOLOG SUBFAMILY C MEMBER 1"/>
    <property type="match status" value="1"/>
</dbReference>
<name>A0A8H7PP02_9FUNG</name>
<evidence type="ECO:0000313" key="9">
    <source>
        <dbReference type="EMBL" id="KAG2176641.1"/>
    </source>
</evidence>
<dbReference type="PROSITE" id="PS50076">
    <property type="entry name" value="DNAJ_2"/>
    <property type="match status" value="1"/>
</dbReference>
<comment type="subcellular location">
    <subcellularLocation>
        <location evidence="5">Endomembrane system</location>
        <topology evidence="5">Single-pass membrane protein</topology>
    </subcellularLocation>
</comment>
<dbReference type="Proteomes" id="UP000612746">
    <property type="component" value="Unassembled WGS sequence"/>
</dbReference>
<dbReference type="PRINTS" id="PR00625">
    <property type="entry name" value="JDOMAIN"/>
</dbReference>
<protein>
    <recommendedName>
        <fullName evidence="8">J domain-containing protein</fullName>
    </recommendedName>
</protein>
<evidence type="ECO:0000256" key="7">
    <source>
        <dbReference type="SAM" id="SignalP"/>
    </source>
</evidence>
<comment type="caution">
    <text evidence="9">The sequence shown here is derived from an EMBL/GenBank/DDBJ whole genome shotgun (WGS) entry which is preliminary data.</text>
</comment>
<sequence>MANSNHHSRLVGRLGLLLVLFWLVLTFLAPQVKAWEQGDYEIFDLVDELEKIEGKEVDFYSWLNIEPAATDKQINRAFKKLSLQLHPDKNKGDLKQRDRFARLGKVVSILRDGHKRERYNFFYKNGVPRWRGTGYYYARWRPGFFTVVIFVAVLAAGLQHLASWINYHQEKRRIRQFVQDARSEMATRATKNIGAATLGRSYLEIGKRVLRCEVKSDEYIVFYPEGEERIDLNVEWVEKPSVNNVYLIAWPRRLINRALGRADEVVEYEVVEEEDAETNSADAEKILPSLEVSKKKSKAKKTTEPMAVLGTKVGGRRRAIKKQQ</sequence>
<keyword evidence="10" id="KW-1185">Reference proteome</keyword>